<dbReference type="PANTHER" id="PTHR13400:SF4">
    <property type="entry name" value="COILED-COIL DOMAIN-CONTAINING PROTEIN 28A-LIKE PROTEIN"/>
    <property type="match status" value="1"/>
</dbReference>
<dbReference type="InterPro" id="IPR025271">
    <property type="entry name" value="CCDC28"/>
</dbReference>
<accession>C1BSW6</accession>
<dbReference type="EMBL" id="BT077695">
    <property type="protein sequence ID" value="ACO12119.1"/>
    <property type="molecule type" value="mRNA"/>
</dbReference>
<reference evidence="1" key="1">
    <citation type="submission" date="2009-06" db="EMBL/GenBank/DDBJ databases">
        <title>Lepeophtheirus salmonis ESTs and full-length cDNAs.</title>
        <authorList>
            <person name="Yasuike M."/>
            <person name="von Schalburg K."/>
            <person name="Cooper G."/>
            <person name="Leong J."/>
            <person name="Jones S.R.M."/>
            <person name="Koop B.F."/>
        </authorList>
    </citation>
    <scope>NUCLEOTIDE SEQUENCE</scope>
    <source>
        <strain evidence="1">Pacific form</strain>
        <tissue evidence="1">Whole</tissue>
    </source>
</reference>
<evidence type="ECO:0000313" key="2">
    <source>
        <dbReference type="EMBL" id="CDW17516.1"/>
    </source>
</evidence>
<dbReference type="EMBL" id="HACA01000155">
    <property type="protein sequence ID" value="CDW17516.1"/>
    <property type="molecule type" value="Transcribed_RNA"/>
</dbReference>
<organism evidence="1">
    <name type="scientific">Lepeophtheirus salmonis</name>
    <name type="common">Salmon louse</name>
    <name type="synonym">Caligus salmonis</name>
    <dbReference type="NCBI Taxonomy" id="72036"/>
    <lineage>
        <taxon>Eukaryota</taxon>
        <taxon>Metazoa</taxon>
        <taxon>Ecdysozoa</taxon>
        <taxon>Arthropoda</taxon>
        <taxon>Crustacea</taxon>
        <taxon>Multicrustacea</taxon>
        <taxon>Hexanauplia</taxon>
        <taxon>Copepoda</taxon>
        <taxon>Siphonostomatoida</taxon>
        <taxon>Caligidae</taxon>
        <taxon>Lepeophtheirus</taxon>
    </lineage>
</organism>
<dbReference type="AlphaFoldDB" id="C1BSW6"/>
<dbReference type="PANTHER" id="PTHR13400">
    <property type="entry name" value="CHEMOKINE C-C MOTIF RECEPTOR 1"/>
    <property type="match status" value="1"/>
</dbReference>
<name>C1BSW6_LEPSM</name>
<dbReference type="Pfam" id="PF13270">
    <property type="entry name" value="CCDC28"/>
    <property type="match status" value="1"/>
</dbReference>
<protein>
    <submittedName>
        <fullName evidence="1">Coiled-coil domain-containing protein 28A</fullName>
    </submittedName>
</protein>
<dbReference type="EMBL" id="BT078226">
    <property type="protein sequence ID" value="ACO12650.1"/>
    <property type="molecule type" value="mRNA"/>
</dbReference>
<evidence type="ECO:0000313" key="1">
    <source>
        <dbReference type="EMBL" id="ACO12119.1"/>
    </source>
</evidence>
<sequence>MAKPDTSTENTFCHTHSFHTDPVEVKHMEKSLLRLLHDFNSCKSRLRGYSLDQMEHIRNQQESLARLHFELASKGECFSPLSENGIRVANENMDKLMSRLETLSEYIEDLNPRNQSLWV</sequence>
<proteinExistence type="evidence at transcript level"/>
<gene>
    <name evidence="1" type="primary">CC28A</name>
</gene>
<reference evidence="2" key="2">
    <citation type="submission" date="2014-05" db="EMBL/GenBank/DDBJ databases">
        <authorList>
            <person name="Chronopoulou M."/>
        </authorList>
    </citation>
    <scope>NUCLEOTIDE SEQUENCE</scope>
    <source>
        <tissue evidence="2">Whole organism</tissue>
    </source>
</reference>